<feature type="domain" description="ABC3 transporter permease C-terminal" evidence="10">
    <location>
        <begin position="824"/>
        <end position="936"/>
    </location>
</feature>
<dbReference type="PANTHER" id="PTHR30572">
    <property type="entry name" value="MEMBRANE COMPONENT OF TRANSPORTER-RELATED"/>
    <property type="match status" value="1"/>
</dbReference>
<evidence type="ECO:0000259" key="10">
    <source>
        <dbReference type="Pfam" id="PF02687"/>
    </source>
</evidence>
<accession>A0ABT6LNW3</accession>
<proteinExistence type="inferred from homology"/>
<evidence type="ECO:0000256" key="5">
    <source>
        <dbReference type="ARBA" id="ARBA00023136"/>
    </source>
</evidence>
<evidence type="ECO:0000313" key="11">
    <source>
        <dbReference type="EMBL" id="MDH6218001.1"/>
    </source>
</evidence>
<sequence>MIAMILGQLRRRRGRALALAAGILVAATSFTLLTSTVDTSQATTVGTVRKNARSAYDVLVRPAGARTDVEQESGLVAPNFLSGTFGGITMAQYRHIRGLSGVDVAAPVANIGYLMVHTTVSVDVSRFLDGKASRQILRLAPTLTAGLGTYRAADQYVYLTRSPITCGTAYGDTFGSDTLEKGRIEKSTRRYVMDGKYDVCFYFNGDKTEATNWSLDLPMMSSIIGEDLSDKSAFDPGLHSRMNCQSGQGKATIDIPVAYPVLLSAVDPVAEDRLVGLGDTLASGRMLTEKDRPHTTPPSKATGGEPETLVPVMLSSRPLTEGKLDATVERLDIGDPATLPSRLGNPTAAGYVDGLRGTPVGKVGVDLSEGYRKAVPRYGVDTQEYWTVGPVTYRRTPDGELAVRPQPRQKPDLWVTNINQQPVPDVPEENKGTQYRKVTGHPSTFCGHLGVCDQQDYGRLTFPYIRVVGRYDTDKLPGFSPLSDTSLETYQAPEVTGADSATRELLDDKPLQPDRNLGGYLSAAPTMLTTLDSITTLTKSRRTPGLQDRAPVSAIRIRVAGVTGVDAASRARVNAVAGAIRTAYPKLEVDVTIGSSPTLRTVALSPKAHVTERWVDKGVALRILKAVDTKSAILFLLVLVVCALFLGQAALASVRSRRTEIGTLRCVGWSGGEVLRLVLGELAAIGLAAGVAGALLAYGLGRLLGQPDAGAKSLLVLPVALLLATAAGLIPAWLATRLGPMQALRPPVAGARRARPVRSVAGLAALNLLRVRGRTVLGAAGLALGVAAFTVLLALTLAFQGEVAGSLLGNAVVAQARNADYLSVALSLLLGAAGAVDVLVLSQRERAADLAVLRATGWTNRELALLTLYEGIGLALLGGLSGAVAGLVAVLALGQGVLHGHLVGIVGAALLATLAATALVSAALTVPIRRLSRIAPAHLLAAD</sequence>
<evidence type="ECO:0000256" key="3">
    <source>
        <dbReference type="ARBA" id="ARBA00022692"/>
    </source>
</evidence>
<comment type="caution">
    <text evidence="11">The sequence shown here is derived from an EMBL/GenBank/DDBJ whole genome shotgun (WGS) entry which is preliminary data.</text>
</comment>
<evidence type="ECO:0000256" key="7">
    <source>
        <dbReference type="SAM" id="MobiDB-lite"/>
    </source>
</evidence>
<feature type="region of interest" description="Disordered" evidence="7">
    <location>
        <begin position="285"/>
        <end position="307"/>
    </location>
</feature>
<feature type="chain" id="PRO_5046941529" evidence="9">
    <location>
        <begin position="35"/>
        <end position="943"/>
    </location>
</feature>
<name>A0ABT6LNW3_9ACTN</name>
<feature type="transmembrane region" description="Helical" evidence="8">
    <location>
        <begin position="905"/>
        <end position="926"/>
    </location>
</feature>
<gene>
    <name evidence="11" type="ORF">M2283_005333</name>
</gene>
<keyword evidence="3 8" id="KW-0812">Transmembrane</keyword>
<keyword evidence="2" id="KW-1003">Cell membrane</keyword>
<keyword evidence="12" id="KW-1185">Reference proteome</keyword>
<evidence type="ECO:0000256" key="2">
    <source>
        <dbReference type="ARBA" id="ARBA00022475"/>
    </source>
</evidence>
<feature type="signal peptide" evidence="9">
    <location>
        <begin position="1"/>
        <end position="34"/>
    </location>
</feature>
<reference evidence="11 12" key="1">
    <citation type="submission" date="2023-04" db="EMBL/GenBank/DDBJ databases">
        <title>Forest soil microbial communities from Buena Vista Peninsula, Colon Province, Panama.</title>
        <authorList>
            <person name="Bouskill N."/>
        </authorList>
    </citation>
    <scope>NUCLEOTIDE SEQUENCE [LARGE SCALE GENOMIC DNA]</scope>
    <source>
        <strain evidence="11 12">GGS1</strain>
    </source>
</reference>
<evidence type="ECO:0000313" key="12">
    <source>
        <dbReference type="Proteomes" id="UP001160499"/>
    </source>
</evidence>
<keyword evidence="4 8" id="KW-1133">Transmembrane helix</keyword>
<feature type="transmembrane region" description="Helical" evidence="8">
    <location>
        <begin position="776"/>
        <end position="801"/>
    </location>
</feature>
<dbReference type="InterPro" id="IPR003838">
    <property type="entry name" value="ABC3_permease_C"/>
</dbReference>
<protein>
    <submittedName>
        <fullName evidence="11">ABC transport system permease protein</fullName>
    </submittedName>
</protein>
<feature type="transmembrane region" description="Helical" evidence="8">
    <location>
        <begin position="821"/>
        <end position="842"/>
    </location>
</feature>
<evidence type="ECO:0000256" key="6">
    <source>
        <dbReference type="ARBA" id="ARBA00038076"/>
    </source>
</evidence>
<organism evidence="11 12">
    <name type="scientific">Streptomyces pseudovenezuelae</name>
    <dbReference type="NCBI Taxonomy" id="67350"/>
    <lineage>
        <taxon>Bacteria</taxon>
        <taxon>Bacillati</taxon>
        <taxon>Actinomycetota</taxon>
        <taxon>Actinomycetes</taxon>
        <taxon>Kitasatosporales</taxon>
        <taxon>Streptomycetaceae</taxon>
        <taxon>Streptomyces</taxon>
        <taxon>Streptomyces aurantiacus group</taxon>
    </lineage>
</organism>
<feature type="domain" description="ABC3 transporter permease C-terminal" evidence="10">
    <location>
        <begin position="633"/>
        <end position="736"/>
    </location>
</feature>
<dbReference type="PANTHER" id="PTHR30572:SF4">
    <property type="entry name" value="ABC TRANSPORTER PERMEASE YTRF"/>
    <property type="match status" value="1"/>
</dbReference>
<comment type="subcellular location">
    <subcellularLocation>
        <location evidence="1">Cell membrane</location>
        <topology evidence="1">Multi-pass membrane protein</topology>
    </subcellularLocation>
</comment>
<feature type="transmembrane region" description="Helical" evidence="8">
    <location>
        <begin position="713"/>
        <end position="735"/>
    </location>
</feature>
<keyword evidence="5 8" id="KW-0472">Membrane</keyword>
<feature type="transmembrane region" description="Helical" evidence="8">
    <location>
        <begin position="632"/>
        <end position="654"/>
    </location>
</feature>
<dbReference type="Proteomes" id="UP001160499">
    <property type="component" value="Unassembled WGS sequence"/>
</dbReference>
<comment type="similarity">
    <text evidence="6">Belongs to the ABC-4 integral membrane protein family.</text>
</comment>
<keyword evidence="9" id="KW-0732">Signal</keyword>
<feature type="transmembrane region" description="Helical" evidence="8">
    <location>
        <begin position="674"/>
        <end position="701"/>
    </location>
</feature>
<dbReference type="InterPro" id="IPR050250">
    <property type="entry name" value="Macrolide_Exporter_MacB"/>
</dbReference>
<evidence type="ECO:0000256" key="4">
    <source>
        <dbReference type="ARBA" id="ARBA00022989"/>
    </source>
</evidence>
<dbReference type="Pfam" id="PF02687">
    <property type="entry name" value="FtsX"/>
    <property type="match status" value="2"/>
</dbReference>
<feature type="transmembrane region" description="Helical" evidence="8">
    <location>
        <begin position="863"/>
        <end position="893"/>
    </location>
</feature>
<evidence type="ECO:0000256" key="9">
    <source>
        <dbReference type="SAM" id="SignalP"/>
    </source>
</evidence>
<evidence type="ECO:0000256" key="1">
    <source>
        <dbReference type="ARBA" id="ARBA00004651"/>
    </source>
</evidence>
<dbReference type="EMBL" id="JARXVH010000008">
    <property type="protein sequence ID" value="MDH6218001.1"/>
    <property type="molecule type" value="Genomic_DNA"/>
</dbReference>
<evidence type="ECO:0000256" key="8">
    <source>
        <dbReference type="SAM" id="Phobius"/>
    </source>
</evidence>